<dbReference type="PANTHER" id="PTHR42756:SF1">
    <property type="entry name" value="TRANSCRIPTIONAL REPRESSOR OF EMRAB OPERON"/>
    <property type="match status" value="1"/>
</dbReference>
<dbReference type="PRINTS" id="PR00598">
    <property type="entry name" value="HTHMARR"/>
</dbReference>
<proteinExistence type="predicted"/>
<dbReference type="InterPro" id="IPR036390">
    <property type="entry name" value="WH_DNA-bd_sf"/>
</dbReference>
<name>A0A1E8BQA5_BACMY</name>
<dbReference type="PANTHER" id="PTHR42756">
    <property type="entry name" value="TRANSCRIPTIONAL REGULATOR, MARR"/>
    <property type="match status" value="1"/>
</dbReference>
<gene>
    <name evidence="5" type="ORF">BWGOE11_19970</name>
</gene>
<comment type="caution">
    <text evidence="5">The sequence shown here is derived from an EMBL/GenBank/DDBJ whole genome shotgun (WGS) entry which is preliminary data.</text>
</comment>
<organism evidence="5 6">
    <name type="scientific">Bacillus mycoides</name>
    <dbReference type="NCBI Taxonomy" id="1405"/>
    <lineage>
        <taxon>Bacteria</taxon>
        <taxon>Bacillati</taxon>
        <taxon>Bacillota</taxon>
        <taxon>Bacilli</taxon>
        <taxon>Bacillales</taxon>
        <taxon>Bacillaceae</taxon>
        <taxon>Bacillus</taxon>
        <taxon>Bacillus cereus group</taxon>
    </lineage>
</organism>
<evidence type="ECO:0000256" key="3">
    <source>
        <dbReference type="ARBA" id="ARBA00023163"/>
    </source>
</evidence>
<evidence type="ECO:0000256" key="1">
    <source>
        <dbReference type="ARBA" id="ARBA00023015"/>
    </source>
</evidence>
<accession>A0A1E8BQA5</accession>
<keyword evidence="2" id="KW-0238">DNA-binding</keyword>
<evidence type="ECO:0000313" key="5">
    <source>
        <dbReference type="EMBL" id="OFD96557.1"/>
    </source>
</evidence>
<dbReference type="PATRIC" id="fig|86662.23.peg.1913"/>
<keyword evidence="3" id="KW-0804">Transcription</keyword>
<sequence length="151" mass="17344">MVEQNLRELFQVFSRRFGFLNKDCCQACGHNISLVQSHILYEVEHQDQPSMQQVAEKLGTDITTFSRQVQSLIKINLISKTPDPEDRRISILLLTEEGKEVAESINQQMNQYLDDVFSNMSKEEKEMVVRSIQLLNTSMQKTSKCCTTPLG</sequence>
<dbReference type="EMBL" id="LXLX01000025">
    <property type="protein sequence ID" value="OFD96557.1"/>
    <property type="molecule type" value="Genomic_DNA"/>
</dbReference>
<protein>
    <recommendedName>
        <fullName evidence="4">HTH marR-type domain-containing protein</fullName>
    </recommendedName>
</protein>
<evidence type="ECO:0000259" key="4">
    <source>
        <dbReference type="PROSITE" id="PS50995"/>
    </source>
</evidence>
<keyword evidence="1" id="KW-0805">Transcription regulation</keyword>
<dbReference type="Proteomes" id="UP000175835">
    <property type="component" value="Unassembled WGS sequence"/>
</dbReference>
<dbReference type="PROSITE" id="PS50995">
    <property type="entry name" value="HTH_MARR_2"/>
    <property type="match status" value="1"/>
</dbReference>
<dbReference type="InterPro" id="IPR036388">
    <property type="entry name" value="WH-like_DNA-bd_sf"/>
</dbReference>
<dbReference type="SUPFAM" id="SSF46785">
    <property type="entry name" value="Winged helix' DNA-binding domain"/>
    <property type="match status" value="1"/>
</dbReference>
<reference evidence="5 6" key="1">
    <citation type="submission" date="2016-05" db="EMBL/GenBank/DDBJ databases">
        <title>Bacillus thuringiensis and Bacillus weihenstephanensis as novel biocontrol agents of wilt causing Verticillium species.</title>
        <authorList>
            <person name="Hollensteiner J."/>
            <person name="Wemheuer F."/>
            <person name="Harting R."/>
            <person name="Kolarzyk A."/>
            <person name="Diaz-Valerio S."/>
            <person name="Poehlein A."/>
            <person name="Brzuszkiewicz E."/>
            <person name="Nesemann K."/>
            <person name="Braus-Stromeyer S."/>
            <person name="Braus G."/>
            <person name="Daniel R."/>
            <person name="Liesegang H."/>
        </authorList>
    </citation>
    <scope>NUCLEOTIDE SEQUENCE [LARGE SCALE GENOMIC DNA]</scope>
    <source>
        <strain evidence="5 6">GOE11</strain>
    </source>
</reference>
<dbReference type="Gene3D" id="1.10.10.10">
    <property type="entry name" value="Winged helix-like DNA-binding domain superfamily/Winged helix DNA-binding domain"/>
    <property type="match status" value="1"/>
</dbReference>
<dbReference type="Pfam" id="PF01047">
    <property type="entry name" value="MarR"/>
    <property type="match status" value="1"/>
</dbReference>
<dbReference type="InterPro" id="IPR000835">
    <property type="entry name" value="HTH_MarR-typ"/>
</dbReference>
<evidence type="ECO:0000313" key="6">
    <source>
        <dbReference type="Proteomes" id="UP000175835"/>
    </source>
</evidence>
<feature type="domain" description="HTH marR-type" evidence="4">
    <location>
        <begin position="1"/>
        <end position="137"/>
    </location>
</feature>
<evidence type="ECO:0000256" key="2">
    <source>
        <dbReference type="ARBA" id="ARBA00023125"/>
    </source>
</evidence>
<dbReference type="GO" id="GO:0003677">
    <property type="term" value="F:DNA binding"/>
    <property type="evidence" value="ECO:0007669"/>
    <property type="project" value="UniProtKB-KW"/>
</dbReference>
<dbReference type="RefSeq" id="WP_002202398.1">
    <property type="nucleotide sequence ID" value="NZ_LXLM01000027.1"/>
</dbReference>
<dbReference type="AlphaFoldDB" id="A0A1E8BQA5"/>
<dbReference type="SMART" id="SM00347">
    <property type="entry name" value="HTH_MARR"/>
    <property type="match status" value="1"/>
</dbReference>
<dbReference type="GO" id="GO:0003700">
    <property type="term" value="F:DNA-binding transcription factor activity"/>
    <property type="evidence" value="ECO:0007669"/>
    <property type="project" value="InterPro"/>
</dbReference>